<protein>
    <submittedName>
        <fullName evidence="2">Uncharacterized protein</fullName>
    </submittedName>
</protein>
<feature type="region of interest" description="Disordered" evidence="1">
    <location>
        <begin position="1"/>
        <end position="35"/>
    </location>
</feature>
<dbReference type="AlphaFoldDB" id="A9HST6"/>
<sequence>MIEDCGSAAPQVGGRASGVDRKGCLPNGRDRRHQERSAWCWLALWSDQRERRSSPVPARQGRDAPAFPFSFALPPKQRKKAREEERKSGQQVEDFFENQGPLERGSRQFFDASPHNLPPVCLLWPSEMAICGIYRQDHAAQQYNAGGFHADDLLCAHGFILTSSEDLKNLFVARVAVSR</sequence>
<evidence type="ECO:0000313" key="3">
    <source>
        <dbReference type="Proteomes" id="UP000001176"/>
    </source>
</evidence>
<dbReference type="EMBL" id="AM889287">
    <property type="protein sequence ID" value="CAP57831.1"/>
    <property type="molecule type" value="Genomic_DNA"/>
</dbReference>
<dbReference type="KEGG" id="gdi:GDI3867"/>
<keyword evidence="3" id="KW-1185">Reference proteome</keyword>
<gene>
    <name evidence="2" type="ordered locus">GDI3867</name>
</gene>
<accession>A9HST6</accession>
<geneLocation type="plasmid" evidence="2 3">
    <name>pGDIPal5I</name>
</geneLocation>
<feature type="compositionally biased region" description="Low complexity" evidence="1">
    <location>
        <begin position="64"/>
        <end position="75"/>
    </location>
</feature>
<feature type="region of interest" description="Disordered" evidence="1">
    <location>
        <begin position="49"/>
        <end position="92"/>
    </location>
</feature>
<evidence type="ECO:0000256" key="1">
    <source>
        <dbReference type="SAM" id="MobiDB-lite"/>
    </source>
</evidence>
<proteinExistence type="predicted"/>
<evidence type="ECO:0000313" key="2">
    <source>
        <dbReference type="EMBL" id="CAP57831.1"/>
    </source>
</evidence>
<feature type="compositionally biased region" description="Basic and acidic residues" evidence="1">
    <location>
        <begin position="18"/>
        <end position="35"/>
    </location>
</feature>
<keyword evidence="2" id="KW-0614">Plasmid</keyword>
<reference evidence="3" key="1">
    <citation type="journal article" date="2009" name="BMC Genomics">
        <title>Complete genome sequence of the sugarcane nitrogen-fixing endophyte Gluconacetobacter diazotrophicus Pal5.</title>
        <authorList>
            <person name="Bertalan M."/>
            <person name="Albano R."/>
            <person name="Padua V."/>
            <person name="Rouws L."/>
            <person name="Rojas C."/>
            <person name="Hemerly A."/>
            <person name="Teixeira K."/>
            <person name="Schwab S."/>
            <person name="Araujo J."/>
            <person name="Oliveira A."/>
            <person name="Franca L."/>
            <person name="Magalhaes V."/>
            <person name="Alqueres S."/>
            <person name="Cardoso A."/>
            <person name="Almeida W."/>
            <person name="Loureiro M.M."/>
            <person name="Nogueira E."/>
            <person name="Cidade D."/>
            <person name="Oliveira D."/>
            <person name="Simao T."/>
            <person name="Macedo J."/>
            <person name="Valadao A."/>
            <person name="Dreschsel M."/>
            <person name="Freitas F."/>
            <person name="Vidal M."/>
            <person name="Guedes H."/>
            <person name="Rodrigues E."/>
            <person name="Meneses C."/>
            <person name="Brioso P."/>
            <person name="Pozzer L."/>
            <person name="Figueiredo D."/>
            <person name="Montano H."/>
            <person name="Junior J."/>
            <person name="Filho G."/>
            <person name="Flores V."/>
            <person name="Ferreira B."/>
            <person name="Branco A."/>
            <person name="Gonzalez P."/>
            <person name="Guillobel H."/>
            <person name="Lemos M."/>
            <person name="Seibel L."/>
            <person name="Macedo J."/>
            <person name="Alves-Ferreira M."/>
            <person name="Sachetto-Martins G."/>
            <person name="Coelho A."/>
            <person name="Santos E."/>
            <person name="Amaral G."/>
            <person name="Neves A."/>
            <person name="Pacheco A.B."/>
            <person name="Carvalho D."/>
            <person name="Lery L."/>
            <person name="Bisch P."/>
            <person name="Rossle S.C."/>
            <person name="Urmenyi T."/>
            <person name="Kruger W.V."/>
            <person name="Martins O."/>
            <person name="Baldani J.I."/>
            <person name="Ferreira P.C."/>
        </authorList>
    </citation>
    <scope>NUCLEOTIDE SEQUENCE [LARGE SCALE GENOMIC DNA]</scope>
    <source>
        <strain evidence="3">ATCC 49037 / DSM 5601 / CCUG 37298 / CIP 103539 / LMG 7603 / PAl5</strain>
        <plasmid evidence="3">pGDIPal5I</plasmid>
    </source>
</reference>
<dbReference type="Proteomes" id="UP000001176">
    <property type="component" value="Plasmid pGDIPal5I"/>
</dbReference>
<name>A9HST6_GLUDA</name>
<organism evidence="2 3">
    <name type="scientific">Gluconacetobacter diazotrophicus (strain ATCC 49037 / DSM 5601 / CCUG 37298 / CIP 103539 / LMG 7603 / PAl5)</name>
    <dbReference type="NCBI Taxonomy" id="272568"/>
    <lineage>
        <taxon>Bacteria</taxon>
        <taxon>Pseudomonadati</taxon>
        <taxon>Pseudomonadota</taxon>
        <taxon>Alphaproteobacteria</taxon>
        <taxon>Acetobacterales</taxon>
        <taxon>Acetobacteraceae</taxon>
        <taxon>Gluconacetobacter</taxon>
    </lineage>
</organism>